<dbReference type="Gene3D" id="1.10.10.10">
    <property type="entry name" value="Winged helix-like DNA-binding domain superfamily/Winged helix DNA-binding domain"/>
    <property type="match status" value="1"/>
</dbReference>
<evidence type="ECO:0000313" key="6">
    <source>
        <dbReference type="EMBL" id="GAA1646945.1"/>
    </source>
</evidence>
<dbReference type="PROSITE" id="PS50110">
    <property type="entry name" value="RESPONSE_REGULATORY"/>
    <property type="match status" value="1"/>
</dbReference>
<evidence type="ECO:0000256" key="2">
    <source>
        <dbReference type="PROSITE-ProRule" id="PRU00169"/>
    </source>
</evidence>
<dbReference type="InterPro" id="IPR001789">
    <property type="entry name" value="Sig_transdc_resp-reg_receiver"/>
</dbReference>
<evidence type="ECO:0000313" key="7">
    <source>
        <dbReference type="Proteomes" id="UP001500064"/>
    </source>
</evidence>
<dbReference type="Gene3D" id="6.10.250.690">
    <property type="match status" value="1"/>
</dbReference>
<dbReference type="InterPro" id="IPR011006">
    <property type="entry name" value="CheY-like_superfamily"/>
</dbReference>
<feature type="modified residue" description="4-aspartylphosphate" evidence="2">
    <location>
        <position position="71"/>
    </location>
</feature>
<keyword evidence="2" id="KW-0597">Phosphoprotein</keyword>
<accession>A0ABN2FHB8</accession>
<dbReference type="InterPro" id="IPR016032">
    <property type="entry name" value="Sig_transdc_resp-reg_C-effctor"/>
</dbReference>
<dbReference type="Gene3D" id="3.40.50.2300">
    <property type="match status" value="1"/>
</dbReference>
<evidence type="ECO:0000256" key="3">
    <source>
        <dbReference type="PROSITE-ProRule" id="PRU01091"/>
    </source>
</evidence>
<reference evidence="6 7" key="1">
    <citation type="journal article" date="2019" name="Int. J. Syst. Evol. Microbiol.">
        <title>The Global Catalogue of Microorganisms (GCM) 10K type strain sequencing project: providing services to taxonomists for standard genome sequencing and annotation.</title>
        <authorList>
            <consortium name="The Broad Institute Genomics Platform"/>
            <consortium name="The Broad Institute Genome Sequencing Center for Infectious Disease"/>
            <person name="Wu L."/>
            <person name="Ma J."/>
        </authorList>
    </citation>
    <scope>NUCLEOTIDE SEQUENCE [LARGE SCALE GENOMIC DNA]</scope>
    <source>
        <strain evidence="6 7">JCM 13929</strain>
    </source>
</reference>
<dbReference type="EMBL" id="BAAAMU010000037">
    <property type="protein sequence ID" value="GAA1646945.1"/>
    <property type="molecule type" value="Genomic_DNA"/>
</dbReference>
<dbReference type="Pfam" id="PF00072">
    <property type="entry name" value="Response_reg"/>
    <property type="match status" value="1"/>
</dbReference>
<protein>
    <submittedName>
        <fullName evidence="6">Response regulator transcription factor</fullName>
    </submittedName>
</protein>
<evidence type="ECO:0000256" key="1">
    <source>
        <dbReference type="ARBA" id="ARBA00023125"/>
    </source>
</evidence>
<dbReference type="SMART" id="SM00448">
    <property type="entry name" value="REC"/>
    <property type="match status" value="1"/>
</dbReference>
<feature type="domain" description="Response regulatory" evidence="4">
    <location>
        <begin position="22"/>
        <end position="128"/>
    </location>
</feature>
<dbReference type="PANTHER" id="PTHR48111:SF28">
    <property type="entry name" value="TRANSCRIPTIONAL REGULATORY PROTEIN TCRX-RELATED"/>
    <property type="match status" value="1"/>
</dbReference>
<dbReference type="PANTHER" id="PTHR48111">
    <property type="entry name" value="REGULATOR OF RPOS"/>
    <property type="match status" value="1"/>
</dbReference>
<dbReference type="InterPro" id="IPR039420">
    <property type="entry name" value="WalR-like"/>
</dbReference>
<evidence type="ECO:0000259" key="4">
    <source>
        <dbReference type="PROSITE" id="PS50110"/>
    </source>
</evidence>
<sequence>MHTSSANVSAEPVRRPGGGAADILVVAGEPALTKLRSTLARQESWRVRGAYDGGAATRAARCARPDAVVLDATMPGAAGLRLPGVPVLYLTTTDRLDEGLAGLGAGAGDYVTKPFRVEEVVARLHRLLRRARAAQRDGAGLVVGDLTLDQRTRRARRDGEDIRLSPTEYELLRLLMRNPGRVLSKAHILDRVWAYDFGGRGNVVELYISYLRRKIDARRAPMIHTVHGVGYALRPAAGGRGARHAGRSA</sequence>
<feature type="DNA-binding region" description="OmpR/PhoB-type" evidence="3">
    <location>
        <begin position="138"/>
        <end position="235"/>
    </location>
</feature>
<dbReference type="SUPFAM" id="SSF52172">
    <property type="entry name" value="CheY-like"/>
    <property type="match status" value="1"/>
</dbReference>
<comment type="caution">
    <text evidence="6">The sequence shown here is derived from an EMBL/GenBank/DDBJ whole genome shotgun (WGS) entry which is preliminary data.</text>
</comment>
<dbReference type="RefSeq" id="WP_346108471.1">
    <property type="nucleotide sequence ID" value="NZ_BAAAMU010000037.1"/>
</dbReference>
<feature type="domain" description="OmpR/PhoB-type" evidence="5">
    <location>
        <begin position="138"/>
        <end position="235"/>
    </location>
</feature>
<keyword evidence="7" id="KW-1185">Reference proteome</keyword>
<dbReference type="PROSITE" id="PS51755">
    <property type="entry name" value="OMPR_PHOB"/>
    <property type="match status" value="1"/>
</dbReference>
<dbReference type="Pfam" id="PF00486">
    <property type="entry name" value="Trans_reg_C"/>
    <property type="match status" value="1"/>
</dbReference>
<dbReference type="SUPFAM" id="SSF46894">
    <property type="entry name" value="C-terminal effector domain of the bipartite response regulators"/>
    <property type="match status" value="1"/>
</dbReference>
<dbReference type="InterPro" id="IPR036388">
    <property type="entry name" value="WH-like_DNA-bd_sf"/>
</dbReference>
<organism evidence="6 7">
    <name type="scientific">Nonomuraea maheshkhaliensis</name>
    <dbReference type="NCBI Taxonomy" id="419590"/>
    <lineage>
        <taxon>Bacteria</taxon>
        <taxon>Bacillati</taxon>
        <taxon>Actinomycetota</taxon>
        <taxon>Actinomycetes</taxon>
        <taxon>Streptosporangiales</taxon>
        <taxon>Streptosporangiaceae</taxon>
        <taxon>Nonomuraea</taxon>
    </lineage>
</organism>
<dbReference type="SMART" id="SM00862">
    <property type="entry name" value="Trans_reg_C"/>
    <property type="match status" value="1"/>
</dbReference>
<keyword evidence="1 3" id="KW-0238">DNA-binding</keyword>
<dbReference type="CDD" id="cd00383">
    <property type="entry name" value="trans_reg_C"/>
    <property type="match status" value="1"/>
</dbReference>
<dbReference type="Proteomes" id="UP001500064">
    <property type="component" value="Unassembled WGS sequence"/>
</dbReference>
<evidence type="ECO:0000259" key="5">
    <source>
        <dbReference type="PROSITE" id="PS51755"/>
    </source>
</evidence>
<proteinExistence type="predicted"/>
<gene>
    <name evidence="6" type="ORF">GCM10009733_050060</name>
</gene>
<dbReference type="InterPro" id="IPR001867">
    <property type="entry name" value="OmpR/PhoB-type_DNA-bd"/>
</dbReference>
<name>A0ABN2FHB8_9ACTN</name>